<evidence type="ECO:0000313" key="5">
    <source>
        <dbReference type="Proteomes" id="UP001549162"/>
    </source>
</evidence>
<dbReference type="Gene3D" id="3.60.110.10">
    <property type="entry name" value="Carbon-nitrogen hydrolase"/>
    <property type="match status" value="1"/>
</dbReference>
<dbReference type="PANTHER" id="PTHR23088:SF27">
    <property type="entry name" value="DEAMINATED GLUTATHIONE AMIDASE"/>
    <property type="match status" value="1"/>
</dbReference>
<comment type="similarity">
    <text evidence="1">Belongs to the carbon-nitrogen hydrolase superfamily. NIT1/NIT2 family.</text>
</comment>
<evidence type="ECO:0000256" key="2">
    <source>
        <dbReference type="ARBA" id="ARBA00022801"/>
    </source>
</evidence>
<keyword evidence="5" id="KW-1185">Reference proteome</keyword>
<dbReference type="InterPro" id="IPR003010">
    <property type="entry name" value="C-N_Hydrolase"/>
</dbReference>
<evidence type="ECO:0000256" key="1">
    <source>
        <dbReference type="ARBA" id="ARBA00010613"/>
    </source>
</evidence>
<accession>A0ABV2JE76</accession>
<keyword evidence="2" id="KW-0378">Hydrolase</keyword>
<dbReference type="EMBL" id="JBEPMA010000014">
    <property type="protein sequence ID" value="MET3618069.1"/>
    <property type="molecule type" value="Genomic_DNA"/>
</dbReference>
<name>A0ABV2JE76_9FIRM</name>
<protein>
    <submittedName>
        <fullName evidence="4">Amidohydrolase</fullName>
    </submittedName>
</protein>
<dbReference type="CDD" id="cd07572">
    <property type="entry name" value="nit"/>
    <property type="match status" value="1"/>
</dbReference>
<dbReference type="PROSITE" id="PS50263">
    <property type="entry name" value="CN_HYDROLASE"/>
    <property type="match status" value="1"/>
</dbReference>
<comment type="caution">
    <text evidence="4">The sequence shown here is derived from an EMBL/GenBank/DDBJ whole genome shotgun (WGS) entry which is preliminary data.</text>
</comment>
<dbReference type="RefSeq" id="WP_354369068.1">
    <property type="nucleotide sequence ID" value="NZ_JBEPMA010000014.1"/>
</dbReference>
<sequence>MKDFKVGVVQLRATSDKDENIDKMKSYVTEAAKKGADIVALPEMWNCPYQNSYFPKFAETECEKTYISMQEVARENNIYLVGGSIPIKEDGKIYNRSFVFDRDGNEIYKYSKIHLFDIEGFSESDTISAGKSLGLFKTEFGNFGLAICFDLRFPEIFEDMRNLGAEVFFVPSTFSVRTGEKAYHLLNRVRAIDNQSYFITPAMARDNELSKNAFSHSLVVKPSGEVMLDMGTDEGLEVVEIRSHVIEKEKKYMPLDRSRENRKNN</sequence>
<dbReference type="Pfam" id="PF00795">
    <property type="entry name" value="CN_hydrolase"/>
    <property type="match status" value="1"/>
</dbReference>
<proteinExistence type="inferred from homology"/>
<evidence type="ECO:0000259" key="3">
    <source>
        <dbReference type="PROSITE" id="PS50263"/>
    </source>
</evidence>
<gene>
    <name evidence="4" type="ORF">ABID14_001704</name>
</gene>
<feature type="domain" description="CN hydrolase" evidence="3">
    <location>
        <begin position="4"/>
        <end position="243"/>
    </location>
</feature>
<organism evidence="4 5">
    <name type="scientific">Peptoniphilus olsenii</name>
    <dbReference type="NCBI Taxonomy" id="411570"/>
    <lineage>
        <taxon>Bacteria</taxon>
        <taxon>Bacillati</taxon>
        <taxon>Bacillota</taxon>
        <taxon>Tissierellia</taxon>
        <taxon>Tissierellales</taxon>
        <taxon>Peptoniphilaceae</taxon>
        <taxon>Peptoniphilus</taxon>
    </lineage>
</organism>
<dbReference type="InterPro" id="IPR045254">
    <property type="entry name" value="Nit1/2_C-N_Hydrolase"/>
</dbReference>
<evidence type="ECO:0000313" key="4">
    <source>
        <dbReference type="EMBL" id="MET3618069.1"/>
    </source>
</evidence>
<dbReference type="Proteomes" id="UP001549162">
    <property type="component" value="Unassembled WGS sequence"/>
</dbReference>
<dbReference type="PANTHER" id="PTHR23088">
    <property type="entry name" value="NITRILASE-RELATED"/>
    <property type="match status" value="1"/>
</dbReference>
<reference evidence="4 5" key="1">
    <citation type="submission" date="2024-06" db="EMBL/GenBank/DDBJ databases">
        <title>Genomic Encyclopedia of Type Strains, Phase IV (KMG-IV): sequencing the most valuable type-strain genomes for metagenomic binning, comparative biology and taxonomic classification.</title>
        <authorList>
            <person name="Goeker M."/>
        </authorList>
    </citation>
    <scope>NUCLEOTIDE SEQUENCE [LARGE SCALE GENOMIC DNA]</scope>
    <source>
        <strain evidence="4 5">DSM 21460</strain>
    </source>
</reference>
<dbReference type="InterPro" id="IPR036526">
    <property type="entry name" value="C-N_Hydrolase_sf"/>
</dbReference>
<dbReference type="SUPFAM" id="SSF56317">
    <property type="entry name" value="Carbon-nitrogen hydrolase"/>
    <property type="match status" value="1"/>
</dbReference>